<comment type="caution">
    <text evidence="1">The sequence shown here is derived from an EMBL/GenBank/DDBJ whole genome shotgun (WGS) entry which is preliminary data.</text>
</comment>
<evidence type="ECO:0000313" key="2">
    <source>
        <dbReference type="Proteomes" id="UP001501447"/>
    </source>
</evidence>
<evidence type="ECO:0000313" key="1">
    <source>
        <dbReference type="EMBL" id="GAA2623665.1"/>
    </source>
</evidence>
<dbReference type="EMBL" id="BAAARJ010000013">
    <property type="protein sequence ID" value="GAA2623665.1"/>
    <property type="molecule type" value="Genomic_DNA"/>
</dbReference>
<organism evidence="1 2">
    <name type="scientific">Streptomyces axinellae</name>
    <dbReference type="NCBI Taxonomy" id="552788"/>
    <lineage>
        <taxon>Bacteria</taxon>
        <taxon>Bacillati</taxon>
        <taxon>Actinomycetota</taxon>
        <taxon>Actinomycetes</taxon>
        <taxon>Kitasatosporales</taxon>
        <taxon>Streptomycetaceae</taxon>
        <taxon>Streptomyces</taxon>
    </lineage>
</organism>
<accession>A0ABP6CP05</accession>
<protein>
    <submittedName>
        <fullName evidence="1">Uncharacterized protein</fullName>
    </submittedName>
</protein>
<sequence length="47" mass="5141">MPPLWLEYDPRVFPAGARPAPVSAVLAFGYRAFAVDGNASGRYRWGS</sequence>
<dbReference type="Proteomes" id="UP001501447">
    <property type="component" value="Unassembled WGS sequence"/>
</dbReference>
<reference evidence="2" key="1">
    <citation type="journal article" date="2019" name="Int. J. Syst. Evol. Microbiol.">
        <title>The Global Catalogue of Microorganisms (GCM) 10K type strain sequencing project: providing services to taxonomists for standard genome sequencing and annotation.</title>
        <authorList>
            <consortium name="The Broad Institute Genomics Platform"/>
            <consortium name="The Broad Institute Genome Sequencing Center for Infectious Disease"/>
            <person name="Wu L."/>
            <person name="Ma J."/>
        </authorList>
    </citation>
    <scope>NUCLEOTIDE SEQUENCE [LARGE SCALE GENOMIC DNA]</scope>
    <source>
        <strain evidence="2">JCM 16373</strain>
    </source>
</reference>
<proteinExistence type="predicted"/>
<keyword evidence="2" id="KW-1185">Reference proteome</keyword>
<name>A0ABP6CP05_9ACTN</name>
<gene>
    <name evidence="1" type="ORF">GCM10009863_42610</name>
</gene>
<dbReference type="RefSeq" id="WP_344567917.1">
    <property type="nucleotide sequence ID" value="NZ_BAAARJ010000013.1"/>
</dbReference>